<dbReference type="InterPro" id="IPR037171">
    <property type="entry name" value="NagB/RpiA_transferase-like"/>
</dbReference>
<dbReference type="GO" id="GO:0016787">
    <property type="term" value="F:hydrolase activity"/>
    <property type="evidence" value="ECO:0007669"/>
    <property type="project" value="UniProtKB-KW"/>
</dbReference>
<dbReference type="SUPFAM" id="SSF100950">
    <property type="entry name" value="NagB/RpiA/CoA transferase-like"/>
    <property type="match status" value="1"/>
</dbReference>
<keyword evidence="3" id="KW-1185">Reference proteome</keyword>
<dbReference type="STRING" id="1841860.GCA_900157375_02790"/>
<dbReference type="OrthoDB" id="9801795at2"/>
<dbReference type="PANTHER" id="PTHR21432:SF20">
    <property type="entry name" value="ACETYL-COA HYDROLASE"/>
    <property type="match status" value="1"/>
</dbReference>
<reference evidence="2 3" key="1">
    <citation type="submission" date="2017-01" db="EMBL/GenBank/DDBJ databases">
        <authorList>
            <consortium name="Urmite Genomes"/>
        </authorList>
    </citation>
    <scope>NUCLEOTIDE SEQUENCE [LARGE SCALE GENOMIC DNA]</scope>
    <source>
        <strain evidence="2 3">AB57</strain>
    </source>
</reference>
<dbReference type="AlphaFoldDB" id="A0A2U3NTY5"/>
<accession>A0A2U3NTY5</accession>
<dbReference type="GO" id="GO:0008775">
    <property type="term" value="F:acetate CoA-transferase activity"/>
    <property type="evidence" value="ECO:0007669"/>
    <property type="project" value="InterPro"/>
</dbReference>
<dbReference type="Pfam" id="PF13336">
    <property type="entry name" value="AcetylCoA_hyd_C"/>
    <property type="match status" value="1"/>
</dbReference>
<dbReference type="RefSeq" id="WP_083743409.1">
    <property type="nucleotide sequence ID" value="NZ_LT721901.1"/>
</dbReference>
<evidence type="ECO:0000259" key="1">
    <source>
        <dbReference type="Pfam" id="PF13336"/>
    </source>
</evidence>
<evidence type="ECO:0000313" key="3">
    <source>
        <dbReference type="Proteomes" id="UP000240988"/>
    </source>
</evidence>
<protein>
    <submittedName>
        <fullName evidence="2">Acyl-CoA hydrolase</fullName>
    </submittedName>
</protein>
<dbReference type="InterPro" id="IPR046433">
    <property type="entry name" value="ActCoA_hydro"/>
</dbReference>
<feature type="domain" description="Acetyl-CoA hydrolase/transferase C-terminal" evidence="1">
    <location>
        <begin position="275"/>
        <end position="405"/>
    </location>
</feature>
<sequence length="412" mass="43334">MSDGATVTLTHGRGDFAAALRTELNEAASSRAAGAGFTVAVGDGVGQLRTVGDGTAFGAALSAVARDIGGIRLVLSWLTAPLDGLESDVFAEVVALMPGWGVRAVLRSPSARFLPTSLAAQPALLLGPLRPDVLITRLVQRGDQLLFSTEVSWQRELIDAGIPVLAVIDSTAPAASAESPLNPDQVRIIGRSCDGPFQFLQKEPEPVHDALADEVLRFVSAGARLQYGPGQLGTALLHRARVPLRLDTGLLTDAVVDLDRRGLLVGQPSATYLLGSDVLYDWADGRPILRGVAHTHDLTRLSHGEPLVTVNTAIEIDPAGQVNVEGVGDKVVGGIGGHPDYCRAGRLSRGGLSIIAVPSTFNGQSPLVDQLSRPASTPAFDVDIIVTDKGCADVRLADWAQRRTLITELFAR</sequence>
<dbReference type="EMBL" id="FUFA01000004">
    <property type="protein sequence ID" value="SPM34966.1"/>
    <property type="molecule type" value="Genomic_DNA"/>
</dbReference>
<dbReference type="GO" id="GO:0006083">
    <property type="term" value="P:acetate metabolic process"/>
    <property type="evidence" value="ECO:0007669"/>
    <property type="project" value="InterPro"/>
</dbReference>
<gene>
    <name evidence="2" type="ORF">MRAB57_2787</name>
</gene>
<name>A0A2U3NTY5_9MYCO</name>
<dbReference type="InterPro" id="IPR026888">
    <property type="entry name" value="AcetylCoA_hyd_C"/>
</dbReference>
<proteinExistence type="predicted"/>
<dbReference type="InterPro" id="IPR038460">
    <property type="entry name" value="AcetylCoA_hyd_C_sf"/>
</dbReference>
<evidence type="ECO:0000313" key="2">
    <source>
        <dbReference type="EMBL" id="SPM34966.1"/>
    </source>
</evidence>
<dbReference type="PANTHER" id="PTHR21432">
    <property type="entry name" value="ACETYL-COA HYDROLASE-RELATED"/>
    <property type="match status" value="1"/>
</dbReference>
<organism evidence="2 3">
    <name type="scientific">Mycobacterium rhizamassiliense</name>
    <dbReference type="NCBI Taxonomy" id="1841860"/>
    <lineage>
        <taxon>Bacteria</taxon>
        <taxon>Bacillati</taxon>
        <taxon>Actinomycetota</taxon>
        <taxon>Actinomycetes</taxon>
        <taxon>Mycobacteriales</taxon>
        <taxon>Mycobacteriaceae</taxon>
        <taxon>Mycobacterium</taxon>
    </lineage>
</organism>
<dbReference type="Gene3D" id="3.30.750.70">
    <property type="entry name" value="4-hydroxybutyrate coenzyme like domains"/>
    <property type="match status" value="1"/>
</dbReference>
<dbReference type="Proteomes" id="UP000240988">
    <property type="component" value="Unassembled WGS sequence"/>
</dbReference>
<keyword evidence="2" id="KW-0378">Hydrolase</keyword>
<dbReference type="Gene3D" id="3.40.1080.20">
    <property type="entry name" value="Acetyl-CoA hydrolase/transferase C-terminal domain"/>
    <property type="match status" value="1"/>
</dbReference>